<gene>
    <name evidence="1" type="ORF">DIW82_06710</name>
</gene>
<sequence>MPYYGGELDRRIRDAWVRPNALSDLPAPLPLPPGDNAGIPDRYIIHNGLLVPRAAVREPRPVALGAHGHPRGISYDLDPLTRIRIALLGHRDRAAAAWSALHVWGLPYLCADADTCVLSGGRPVVASGPEEVTRVRRQGVQATVATFRPDPVVRDMAVVPPVQALLQALRMLWRGTHDWYTPPVAGTQRREVAAVQLIDSFCGTFGVDPVELPAAGRFLFDSPTLQRLVRSCDRGAESPMETVLRLLAVDLLGQTGRELVPQLVIHRDGGVSDPVHGVPRTDAASPVVARVDLGHPGLKLALQYDGEGHLAKERRDRDARVNTGLANLGWHTLRLTYGHLTDPVELGRVLHDGVALCRERLSS</sequence>
<evidence type="ECO:0000313" key="2">
    <source>
        <dbReference type="Proteomes" id="UP000261739"/>
    </source>
</evidence>
<evidence type="ECO:0008006" key="3">
    <source>
        <dbReference type="Google" id="ProtNLM"/>
    </source>
</evidence>
<dbReference type="AlphaFoldDB" id="A0A3D4SYV8"/>
<name>A0A3D4SYV8_9CORY</name>
<dbReference type="STRING" id="863239.GCA_000213935_02282"/>
<organism evidence="1 2">
    <name type="scientific">Corynebacterium nuruki</name>
    <dbReference type="NCBI Taxonomy" id="1032851"/>
    <lineage>
        <taxon>Bacteria</taxon>
        <taxon>Bacillati</taxon>
        <taxon>Actinomycetota</taxon>
        <taxon>Actinomycetes</taxon>
        <taxon>Mycobacteriales</taxon>
        <taxon>Corynebacteriaceae</taxon>
        <taxon>Corynebacterium</taxon>
    </lineage>
</organism>
<evidence type="ECO:0000313" key="1">
    <source>
        <dbReference type="EMBL" id="HCT14476.1"/>
    </source>
</evidence>
<protein>
    <recommendedName>
        <fullName evidence="3">DUF559 domain-containing protein</fullName>
    </recommendedName>
</protein>
<dbReference type="Proteomes" id="UP000261739">
    <property type="component" value="Unassembled WGS sequence"/>
</dbReference>
<reference evidence="1 2" key="1">
    <citation type="journal article" date="2018" name="Nat. Biotechnol.">
        <title>A standardized bacterial taxonomy based on genome phylogeny substantially revises the tree of life.</title>
        <authorList>
            <person name="Parks D.H."/>
            <person name="Chuvochina M."/>
            <person name="Waite D.W."/>
            <person name="Rinke C."/>
            <person name="Skarshewski A."/>
            <person name="Chaumeil P.A."/>
            <person name="Hugenholtz P."/>
        </authorList>
    </citation>
    <scope>NUCLEOTIDE SEQUENCE [LARGE SCALE GENOMIC DNA]</scope>
    <source>
        <strain evidence="1">UBA11247</strain>
    </source>
</reference>
<proteinExistence type="predicted"/>
<dbReference type="EMBL" id="DQID01000176">
    <property type="protein sequence ID" value="HCT14476.1"/>
    <property type="molecule type" value="Genomic_DNA"/>
</dbReference>
<comment type="caution">
    <text evidence="1">The sequence shown here is derived from an EMBL/GenBank/DDBJ whole genome shotgun (WGS) entry which is preliminary data.</text>
</comment>
<accession>A0A3D4SYV8</accession>